<accession>A0ABQ5W4L4</accession>
<dbReference type="PANTHER" id="PTHR14859">
    <property type="entry name" value="CALCOFLUOR WHITE HYPERSENSITIVE PROTEIN PRECURSOR"/>
    <property type="match status" value="1"/>
</dbReference>
<dbReference type="SUPFAM" id="SSF56219">
    <property type="entry name" value="DNase I-like"/>
    <property type="match status" value="1"/>
</dbReference>
<protein>
    <submittedName>
        <fullName evidence="2">Endonuclease</fullName>
    </submittedName>
</protein>
<reference evidence="3" key="1">
    <citation type="journal article" date="2019" name="Int. J. Syst. Evol. Microbiol.">
        <title>The Global Catalogue of Microorganisms (GCM) 10K type strain sequencing project: providing services to taxonomists for standard genome sequencing and annotation.</title>
        <authorList>
            <consortium name="The Broad Institute Genomics Platform"/>
            <consortium name="The Broad Institute Genome Sequencing Center for Infectious Disease"/>
            <person name="Wu L."/>
            <person name="Ma J."/>
        </authorList>
    </citation>
    <scope>NUCLEOTIDE SEQUENCE [LARGE SCALE GENOMIC DNA]</scope>
    <source>
        <strain evidence="3">NBRC 112416</strain>
    </source>
</reference>
<dbReference type="InterPro" id="IPR005135">
    <property type="entry name" value="Endo/exonuclease/phosphatase"/>
</dbReference>
<dbReference type="InterPro" id="IPR036691">
    <property type="entry name" value="Endo/exonu/phosph_ase_sf"/>
</dbReference>
<organism evidence="2 3">
    <name type="scientific">Devosia nitrariae</name>
    <dbReference type="NCBI Taxonomy" id="2071872"/>
    <lineage>
        <taxon>Bacteria</taxon>
        <taxon>Pseudomonadati</taxon>
        <taxon>Pseudomonadota</taxon>
        <taxon>Alphaproteobacteria</taxon>
        <taxon>Hyphomicrobiales</taxon>
        <taxon>Devosiaceae</taxon>
        <taxon>Devosia</taxon>
    </lineage>
</organism>
<dbReference type="PANTHER" id="PTHR14859:SF1">
    <property type="entry name" value="PGAP2-INTERACTING PROTEIN"/>
    <property type="match status" value="1"/>
</dbReference>
<dbReference type="GO" id="GO:0004519">
    <property type="term" value="F:endonuclease activity"/>
    <property type="evidence" value="ECO:0007669"/>
    <property type="project" value="UniProtKB-KW"/>
</dbReference>
<keyword evidence="2" id="KW-0255">Endonuclease</keyword>
<dbReference type="InterPro" id="IPR051916">
    <property type="entry name" value="GPI-anchor_lipid_remodeler"/>
</dbReference>
<evidence type="ECO:0000259" key="1">
    <source>
        <dbReference type="Pfam" id="PF03372"/>
    </source>
</evidence>
<keyword evidence="2" id="KW-0540">Nuclease</keyword>
<dbReference type="EMBL" id="BSNS01000009">
    <property type="protein sequence ID" value="GLQ54746.1"/>
    <property type="molecule type" value="Genomic_DNA"/>
</dbReference>
<keyword evidence="2" id="KW-0378">Hydrolase</keyword>
<name>A0ABQ5W4L4_9HYPH</name>
<gene>
    <name evidence="2" type="ORF">GCM10010862_20050</name>
</gene>
<evidence type="ECO:0000313" key="3">
    <source>
        <dbReference type="Proteomes" id="UP001156691"/>
    </source>
</evidence>
<dbReference type="Pfam" id="PF03372">
    <property type="entry name" value="Exo_endo_phos"/>
    <property type="match status" value="1"/>
</dbReference>
<proteinExistence type="predicted"/>
<evidence type="ECO:0000313" key="2">
    <source>
        <dbReference type="EMBL" id="GLQ54746.1"/>
    </source>
</evidence>
<comment type="caution">
    <text evidence="2">The sequence shown here is derived from an EMBL/GenBank/DDBJ whole genome shotgun (WGS) entry which is preliminary data.</text>
</comment>
<feature type="domain" description="Endonuclease/exonuclease/phosphatase" evidence="1">
    <location>
        <begin position="5"/>
        <end position="219"/>
    </location>
</feature>
<dbReference type="Proteomes" id="UP001156691">
    <property type="component" value="Unassembled WGS sequence"/>
</dbReference>
<dbReference type="RefSeq" id="WP_284340194.1">
    <property type="nucleotide sequence ID" value="NZ_BSNS01000009.1"/>
</dbReference>
<dbReference type="Gene3D" id="3.60.10.10">
    <property type="entry name" value="Endonuclease/exonuclease/phosphatase"/>
    <property type="match status" value="1"/>
</dbReference>
<keyword evidence="3" id="KW-1185">Reference proteome</keyword>
<sequence length="231" mass="25636">MLRFASYNIRRGVGTDRRKDLSRNLAVMREIDAAVVAVQETDPDVPSLAAHEQAIDAAQLSYDAVLLGPSQYMWRGNMVLVREDVTVYQATCISLPALEEPRGAIVVELTCDGVDFRVVAMHLGLVGLWRNWQADTVLAHISALERQKSLVMMGDLNEWNTRWGCLGRFEAKHHVVAPGPSFHSKWPLLPLDRIITSPEVTIMGAGVHNTELARLASDHLPVWADVEIPIA</sequence>